<evidence type="ECO:0000259" key="7">
    <source>
        <dbReference type="Pfam" id="PF01979"/>
    </source>
</evidence>
<accession>A0A7C1BIL5</accession>
<dbReference type="Gene3D" id="2.30.40.10">
    <property type="entry name" value="Urease, subunit C, domain 1"/>
    <property type="match status" value="1"/>
</dbReference>
<keyword evidence="3 6" id="KW-0378">Hydrolase</keyword>
<dbReference type="InterPro" id="IPR032466">
    <property type="entry name" value="Metal_Hydrolase"/>
</dbReference>
<dbReference type="SUPFAM" id="SSF51556">
    <property type="entry name" value="Metallo-dependent hydrolases"/>
    <property type="match status" value="1"/>
</dbReference>
<dbReference type="InterPro" id="IPR026912">
    <property type="entry name" value="Adenine_deam_C"/>
</dbReference>
<gene>
    <name evidence="6 9" type="primary">ade</name>
    <name evidence="9" type="ORF">ENG67_01855</name>
</gene>
<dbReference type="PANTHER" id="PTHR11113">
    <property type="entry name" value="N-ACETYLGLUCOSAMINE-6-PHOSPHATE DEACETYLASE"/>
    <property type="match status" value="1"/>
</dbReference>
<dbReference type="SUPFAM" id="SSF51338">
    <property type="entry name" value="Composite domain of metallo-dependent hydrolases"/>
    <property type="match status" value="1"/>
</dbReference>
<dbReference type="Pfam" id="PF01979">
    <property type="entry name" value="Amidohydro_1"/>
    <property type="match status" value="1"/>
</dbReference>
<feature type="domain" description="Adenine deaminase C-terminal" evidence="8">
    <location>
        <begin position="395"/>
        <end position="563"/>
    </location>
</feature>
<dbReference type="CDD" id="cd01295">
    <property type="entry name" value="AdeC"/>
    <property type="match status" value="1"/>
</dbReference>
<dbReference type="HAMAP" id="MF_01518">
    <property type="entry name" value="Adenine_deamin"/>
    <property type="match status" value="1"/>
</dbReference>
<comment type="cofactor">
    <cofactor evidence="6">
        <name>Mn(2+)</name>
        <dbReference type="ChEBI" id="CHEBI:29035"/>
    </cofactor>
</comment>
<dbReference type="AlphaFoldDB" id="A0A7C1BIL5"/>
<proteinExistence type="inferred from homology"/>
<dbReference type="GO" id="GO:0006146">
    <property type="term" value="P:adenine catabolic process"/>
    <property type="evidence" value="ECO:0007669"/>
    <property type="project" value="InterPro"/>
</dbReference>
<dbReference type="Proteomes" id="UP000885931">
    <property type="component" value="Unassembled WGS sequence"/>
</dbReference>
<dbReference type="EC" id="3.5.4.2" evidence="2 6"/>
<comment type="catalytic activity">
    <reaction evidence="5 6">
        <text>adenine + H2O + H(+) = hypoxanthine + NH4(+)</text>
        <dbReference type="Rhea" id="RHEA:23688"/>
        <dbReference type="ChEBI" id="CHEBI:15377"/>
        <dbReference type="ChEBI" id="CHEBI:15378"/>
        <dbReference type="ChEBI" id="CHEBI:16708"/>
        <dbReference type="ChEBI" id="CHEBI:17368"/>
        <dbReference type="ChEBI" id="CHEBI:28938"/>
        <dbReference type="EC" id="3.5.4.2"/>
    </reaction>
</comment>
<dbReference type="PANTHER" id="PTHR11113:SF2">
    <property type="entry name" value="ADENINE DEAMINASE"/>
    <property type="match status" value="1"/>
</dbReference>
<dbReference type="InterPro" id="IPR011059">
    <property type="entry name" value="Metal-dep_hydrolase_composite"/>
</dbReference>
<dbReference type="InterPro" id="IPR006679">
    <property type="entry name" value="Adenine_deam"/>
</dbReference>
<organism evidence="9">
    <name type="scientific">candidate division WOR-3 bacterium</name>
    <dbReference type="NCBI Taxonomy" id="2052148"/>
    <lineage>
        <taxon>Bacteria</taxon>
        <taxon>Bacteria division WOR-3</taxon>
    </lineage>
</organism>
<evidence type="ECO:0000256" key="1">
    <source>
        <dbReference type="ARBA" id="ARBA00006773"/>
    </source>
</evidence>
<comment type="caution">
    <text evidence="9">The sequence shown here is derived from an EMBL/GenBank/DDBJ whole genome shotgun (WGS) entry which is preliminary data.</text>
</comment>
<dbReference type="Pfam" id="PF13382">
    <property type="entry name" value="Adenine_deam_C"/>
    <property type="match status" value="1"/>
</dbReference>
<evidence type="ECO:0000313" key="9">
    <source>
        <dbReference type="EMBL" id="HDM89933.1"/>
    </source>
</evidence>
<evidence type="ECO:0000256" key="5">
    <source>
        <dbReference type="ARBA" id="ARBA00047720"/>
    </source>
</evidence>
<dbReference type="NCBIfam" id="TIGR01178">
    <property type="entry name" value="ade"/>
    <property type="match status" value="1"/>
</dbReference>
<dbReference type="Gene3D" id="3.20.20.140">
    <property type="entry name" value="Metal-dependent hydrolases"/>
    <property type="match status" value="1"/>
</dbReference>
<name>A0A7C1BIL5_UNCW3</name>
<keyword evidence="4 6" id="KW-0464">Manganese</keyword>
<dbReference type="InterPro" id="IPR006680">
    <property type="entry name" value="Amidohydro-rel"/>
</dbReference>
<evidence type="ECO:0000256" key="2">
    <source>
        <dbReference type="ARBA" id="ARBA00012782"/>
    </source>
</evidence>
<protein>
    <recommendedName>
        <fullName evidence="2 6">Adenine deaminase</fullName>
        <shortName evidence="6">Adenase</shortName>
        <shortName evidence="6">Adenine aminase</shortName>
        <ecNumber evidence="2 6">3.5.4.2</ecNumber>
    </recommendedName>
</protein>
<feature type="domain" description="Amidohydrolase-related" evidence="7">
    <location>
        <begin position="64"/>
        <end position="345"/>
    </location>
</feature>
<reference evidence="9" key="1">
    <citation type="journal article" date="2020" name="mSystems">
        <title>Genome- and Community-Level Interaction Insights into Carbon Utilization and Element Cycling Functions of Hydrothermarchaeota in Hydrothermal Sediment.</title>
        <authorList>
            <person name="Zhou Z."/>
            <person name="Liu Y."/>
            <person name="Xu W."/>
            <person name="Pan J."/>
            <person name="Luo Z.H."/>
            <person name="Li M."/>
        </authorList>
    </citation>
    <scope>NUCLEOTIDE SEQUENCE [LARGE SCALE GENOMIC DNA]</scope>
    <source>
        <strain evidence="9">HyVt-237</strain>
    </source>
</reference>
<evidence type="ECO:0000256" key="3">
    <source>
        <dbReference type="ARBA" id="ARBA00022801"/>
    </source>
</evidence>
<dbReference type="GO" id="GO:0000034">
    <property type="term" value="F:adenine deaminase activity"/>
    <property type="evidence" value="ECO:0007669"/>
    <property type="project" value="UniProtKB-UniRule"/>
</dbReference>
<dbReference type="EMBL" id="DRBW01000070">
    <property type="protein sequence ID" value="HDM89933.1"/>
    <property type="molecule type" value="Genomic_DNA"/>
</dbReference>
<evidence type="ECO:0000259" key="8">
    <source>
        <dbReference type="Pfam" id="PF13382"/>
    </source>
</evidence>
<evidence type="ECO:0000256" key="4">
    <source>
        <dbReference type="ARBA" id="ARBA00023211"/>
    </source>
</evidence>
<comment type="similarity">
    <text evidence="1 6">Belongs to the metallo-dependent hydrolases superfamily. Adenine deaminase family.</text>
</comment>
<sequence length="570" mass="62711">MKLCDYVEAARGDREVDLLIRNAKLVNVFNGSVEKSAPIAIYGGKIVGFGDYKAKEVLNVKGKYLLPGFIDAHIHIESTKLTPARFVEAVLPRGTTAVIVDPHEIANVRGKAGVLFFIEAARRLPIDIYVMIPPCVPSTPFETSGAEITLEDVLELLDYPNVLGLAEFMDYPSVINCNDVTIKKLLAASDRFKDGHAPGLKGKQLNAYIMAGIYSDHECTDPDEALEKIRKGMYILVREGTTAKSIARLASIIDQYNYTRMALVTDDRSPSELYELGHLDYLLKKALSVGLEPLTAIRMITINPAIFYSLKGKGAIGVGYDADLVAVEDLYNLKVDLVIKGGQIVAERGRLKIELEPDTIPRSFLNSFNVRMDKLDFRIKAKSNRVKVIQVIPDQIYTKLKVLEMKSADGYLIANPGRDIAKIAVIERHRGTGRVGLGFVKGLGLKSGALATSVAHDAHNIVVAGTNDDDMLRAVAEILEMNGGEAVVKDGKVLAKMRLEVAGLMTDRPLEEVAEEEKELIEAARSLGSKLANPFMQLSFLALPVIPEVKLTDRGLFNVKTFELEELWVY</sequence>
<evidence type="ECO:0000256" key="6">
    <source>
        <dbReference type="HAMAP-Rule" id="MF_01518"/>
    </source>
</evidence>